<dbReference type="Proteomes" id="UP000515679">
    <property type="component" value="Chromosome"/>
</dbReference>
<keyword evidence="5 7" id="KW-1133">Transmembrane helix</keyword>
<keyword evidence="3" id="KW-1003">Cell membrane</keyword>
<evidence type="ECO:0000256" key="4">
    <source>
        <dbReference type="ARBA" id="ARBA00022692"/>
    </source>
</evidence>
<feature type="transmembrane region" description="Helical" evidence="7">
    <location>
        <begin position="57"/>
        <end position="81"/>
    </location>
</feature>
<feature type="transmembrane region" description="Helical" evidence="7">
    <location>
        <begin position="197"/>
        <end position="217"/>
    </location>
</feature>
<evidence type="ECO:0000256" key="1">
    <source>
        <dbReference type="ARBA" id="ARBA00004651"/>
    </source>
</evidence>
<feature type="transmembrane region" description="Helical" evidence="7">
    <location>
        <begin position="388"/>
        <end position="408"/>
    </location>
</feature>
<proteinExistence type="predicted"/>
<feature type="transmembrane region" description="Helical" evidence="7">
    <location>
        <begin position="320"/>
        <end position="338"/>
    </location>
</feature>
<keyword evidence="2" id="KW-0813">Transport</keyword>
<gene>
    <name evidence="8" type="ORF">FPL14_13200</name>
</gene>
<keyword evidence="6 7" id="KW-0472">Membrane</keyword>
<dbReference type="PANTHER" id="PTHR42925:SF1">
    <property type="entry name" value="VIRULENCE FACTOR MVIN"/>
    <property type="match status" value="1"/>
</dbReference>
<feature type="transmembrane region" description="Helical" evidence="7">
    <location>
        <begin position="134"/>
        <end position="152"/>
    </location>
</feature>
<evidence type="ECO:0000313" key="9">
    <source>
        <dbReference type="Proteomes" id="UP000515679"/>
    </source>
</evidence>
<sequence length="463" mass="50355">MTTSNRIPSWKKLSLFAVTWPIFVDSVLRMLLGTVDVFMLSRISDTATGAVGLANEIIFFCILMFGFVGIGTSVAVSQYIGAGREQEASRISALAITINLIFGIIVSIVLLGFGEPLMRLMNLSPEQIGIASRYLEIIGGFIWIEALSYAISSIIRANGHTKSVMFVTLGVNVIHIAGNYLLIFGNYGFPEWGVTGAAVSTVVSRLLGIVVLIVILYRYVPSPIRLKDYVTWNGSYVKKIMSVGLPAAGEHLSWQSQYLMVVSFVNMIGVTALSTHVYVMNVSNYFMALALAIGTGTEIIVGQMVGAGEMNAAYRRLMRSVKISFVLTLAIVAAASIFRHELIGMFTQDADIIAVGASIFLLSIVLEPGRTFNIVIINSLRAAGDARFPVLMGVLSMWGVSVPLAYALGVHFGFGLLGVWIAFTVDEWLRGLIMLLRWRSRAWENKALVKPVSSSETGLEAQA</sequence>
<feature type="transmembrane region" description="Helical" evidence="7">
    <location>
        <begin position="350"/>
        <end position="367"/>
    </location>
</feature>
<feature type="transmembrane region" description="Helical" evidence="7">
    <location>
        <begin position="164"/>
        <end position="185"/>
    </location>
</feature>
<feature type="transmembrane region" description="Helical" evidence="7">
    <location>
        <begin position="285"/>
        <end position="308"/>
    </location>
</feature>
<evidence type="ECO:0000313" key="8">
    <source>
        <dbReference type="EMBL" id="QMV42047.1"/>
    </source>
</evidence>
<dbReference type="InterPro" id="IPR002528">
    <property type="entry name" value="MATE_fam"/>
</dbReference>
<dbReference type="CDD" id="cd13134">
    <property type="entry name" value="MATE_like_8"/>
    <property type="match status" value="1"/>
</dbReference>
<keyword evidence="4 7" id="KW-0812">Transmembrane</keyword>
<dbReference type="NCBIfam" id="TIGR00797">
    <property type="entry name" value="matE"/>
    <property type="match status" value="1"/>
</dbReference>
<dbReference type="RefSeq" id="WP_182303448.1">
    <property type="nucleotide sequence ID" value="NZ_CP041969.1"/>
</dbReference>
<dbReference type="InterPro" id="IPR047135">
    <property type="entry name" value="YsiQ"/>
</dbReference>
<dbReference type="PIRSF" id="PIRSF006603">
    <property type="entry name" value="DinF"/>
    <property type="match status" value="1"/>
</dbReference>
<protein>
    <submittedName>
        <fullName evidence="8">MATE family efflux transporter</fullName>
    </submittedName>
</protein>
<dbReference type="KEGG" id="cchl:FPL14_13200"/>
<dbReference type="AlphaFoldDB" id="A0A7G5BYL3"/>
<dbReference type="EMBL" id="CP041969">
    <property type="protein sequence ID" value="QMV42047.1"/>
    <property type="molecule type" value="Genomic_DNA"/>
</dbReference>
<organism evidence="8 9">
    <name type="scientific">Cohnella cholangitidis</name>
    <dbReference type="NCBI Taxonomy" id="2598458"/>
    <lineage>
        <taxon>Bacteria</taxon>
        <taxon>Bacillati</taxon>
        <taxon>Bacillota</taxon>
        <taxon>Bacilli</taxon>
        <taxon>Bacillales</taxon>
        <taxon>Paenibacillaceae</taxon>
        <taxon>Cohnella</taxon>
    </lineage>
</organism>
<evidence type="ECO:0000256" key="7">
    <source>
        <dbReference type="SAM" id="Phobius"/>
    </source>
</evidence>
<dbReference type="Pfam" id="PF01554">
    <property type="entry name" value="MatE"/>
    <property type="match status" value="2"/>
</dbReference>
<evidence type="ECO:0000256" key="2">
    <source>
        <dbReference type="ARBA" id="ARBA00022448"/>
    </source>
</evidence>
<evidence type="ECO:0000256" key="5">
    <source>
        <dbReference type="ARBA" id="ARBA00022989"/>
    </source>
</evidence>
<dbReference type="GO" id="GO:0042910">
    <property type="term" value="F:xenobiotic transmembrane transporter activity"/>
    <property type="evidence" value="ECO:0007669"/>
    <property type="project" value="InterPro"/>
</dbReference>
<accession>A0A7G5BYL3</accession>
<dbReference type="InterPro" id="IPR048279">
    <property type="entry name" value="MdtK-like"/>
</dbReference>
<dbReference type="GO" id="GO:0015297">
    <property type="term" value="F:antiporter activity"/>
    <property type="evidence" value="ECO:0007669"/>
    <property type="project" value="InterPro"/>
</dbReference>
<evidence type="ECO:0000256" key="6">
    <source>
        <dbReference type="ARBA" id="ARBA00023136"/>
    </source>
</evidence>
<name>A0A7G5BYL3_9BACL</name>
<comment type="subcellular location">
    <subcellularLocation>
        <location evidence="1">Cell membrane</location>
        <topology evidence="1">Multi-pass membrane protein</topology>
    </subcellularLocation>
</comment>
<feature type="transmembrane region" description="Helical" evidence="7">
    <location>
        <begin position="93"/>
        <end position="114"/>
    </location>
</feature>
<keyword evidence="9" id="KW-1185">Reference proteome</keyword>
<dbReference type="GO" id="GO:0005886">
    <property type="term" value="C:plasma membrane"/>
    <property type="evidence" value="ECO:0007669"/>
    <property type="project" value="UniProtKB-SubCell"/>
</dbReference>
<reference evidence="8 9" key="1">
    <citation type="submission" date="2019-07" db="EMBL/GenBank/DDBJ databases">
        <authorList>
            <person name="Kim J.K."/>
            <person name="Cheong H.-M."/>
            <person name="Choi Y."/>
            <person name="Hwang K.J."/>
            <person name="Lee S."/>
            <person name="Choi C."/>
        </authorList>
    </citation>
    <scope>NUCLEOTIDE SEQUENCE [LARGE SCALE GENOMIC DNA]</scope>
    <source>
        <strain evidence="8 9">KS 22</strain>
    </source>
</reference>
<evidence type="ECO:0000256" key="3">
    <source>
        <dbReference type="ARBA" id="ARBA00022475"/>
    </source>
</evidence>
<dbReference type="PANTHER" id="PTHR42925">
    <property type="entry name" value="MULTIDRUG AND TOXIN EFFLUX PROTEIN MATE FAMILY"/>
    <property type="match status" value="1"/>
</dbReference>
<feature type="transmembrane region" description="Helical" evidence="7">
    <location>
        <begin position="414"/>
        <end position="436"/>
    </location>
</feature>
<feature type="transmembrane region" description="Helical" evidence="7">
    <location>
        <begin position="258"/>
        <end position="279"/>
    </location>
</feature>